<protein>
    <submittedName>
        <fullName evidence="1">Uncharacterized protein</fullName>
    </submittedName>
</protein>
<accession>F4CC15</accession>
<proteinExistence type="predicted"/>
<dbReference type="PATRIC" id="fig|743722.3.peg.958"/>
<dbReference type="STRING" id="743722.Sph21_0891"/>
<gene>
    <name evidence="1" type="ordered locus">Sph21_0891</name>
</gene>
<dbReference type="AlphaFoldDB" id="F4CC15"/>
<evidence type="ECO:0000313" key="1">
    <source>
        <dbReference type="EMBL" id="ADZ77465.1"/>
    </source>
</evidence>
<dbReference type="KEGG" id="shg:Sph21_0891"/>
<dbReference type="HOGENOM" id="CLU_3030096_0_0_10"/>
<organism evidence="1">
    <name type="scientific">Sphingobacterium sp. (strain 21)</name>
    <dbReference type="NCBI Taxonomy" id="743722"/>
    <lineage>
        <taxon>Bacteria</taxon>
        <taxon>Pseudomonadati</taxon>
        <taxon>Bacteroidota</taxon>
        <taxon>Sphingobacteriia</taxon>
        <taxon>Sphingobacteriales</taxon>
        <taxon>Sphingobacteriaceae</taxon>
        <taxon>Sphingobacterium</taxon>
    </lineage>
</organism>
<reference evidence="1" key="1">
    <citation type="submission" date="2011-03" db="EMBL/GenBank/DDBJ databases">
        <title>Complete sequence of Sphingobacterium sp. 21.</title>
        <authorList>
            <consortium name="US DOE Joint Genome Institute"/>
            <person name="Lucas S."/>
            <person name="Copeland A."/>
            <person name="Lapidus A."/>
            <person name="Cheng J.-F."/>
            <person name="Goodwin L."/>
            <person name="Pitluck S."/>
            <person name="Davenport K."/>
            <person name="Detter J.C."/>
            <person name="Han C."/>
            <person name="Tapia R."/>
            <person name="Land M."/>
            <person name="Hauser L."/>
            <person name="Kyrpides N."/>
            <person name="Ivanova N."/>
            <person name="Ovchinnikova G."/>
            <person name="Pagani I."/>
            <person name="Siebers A.K."/>
            <person name="Allgaier M."/>
            <person name="Thelen M.P."/>
            <person name="Hugenholtz P."/>
            <person name="Woyke T."/>
        </authorList>
    </citation>
    <scope>NUCLEOTIDE SEQUENCE</scope>
    <source>
        <strain evidence="1">21</strain>
    </source>
</reference>
<name>F4CC15_SPHS2</name>
<sequence>MTDSTPQLKDKYQSQHFTSMASFTIDLEIKTDFRLRSNFQSFSKHANTVYFLSLI</sequence>
<dbReference type="EMBL" id="CP002584">
    <property type="protein sequence ID" value="ADZ77465.1"/>
    <property type="molecule type" value="Genomic_DNA"/>
</dbReference>